<name>A0A382QZQ9_9ZZZZ</name>
<organism evidence="1">
    <name type="scientific">marine metagenome</name>
    <dbReference type="NCBI Taxonomy" id="408172"/>
    <lineage>
        <taxon>unclassified sequences</taxon>
        <taxon>metagenomes</taxon>
        <taxon>ecological metagenomes</taxon>
    </lineage>
</organism>
<dbReference type="EMBL" id="UINC01118094">
    <property type="protein sequence ID" value="SVC90984.1"/>
    <property type="molecule type" value="Genomic_DNA"/>
</dbReference>
<sequence>MTHTTQSLGNGFFHHGVATATSNHRGIVTTTDGEGRNVVLVWLFDHRGGYALLCIDAETGQSEEFLMPFPPGYDCPFASILSSRNRYYTHFNSHFVEFDAERREFTFCSETAPQMSMGMTEDDQGKIWSASYPDSGVVCYDPAAEELKDYGHVYDQNWRQYQRTLAADDTGWIYFAVGNTASQIIAFRPESGEATPIMDELERETGTAHVYRNLNGKVYGLTVSGGDVWYELYEGRATRIGKHEQQNEKPIITSHQGLFHQDFPDGSKLIECDLIDRRLVVDSPCGE</sequence>
<protein>
    <recommendedName>
        <fullName evidence="2">SMP-30/Gluconolactonase/LRE-like region domain-containing protein</fullName>
    </recommendedName>
</protein>
<reference evidence="1" key="1">
    <citation type="submission" date="2018-05" db="EMBL/GenBank/DDBJ databases">
        <authorList>
            <person name="Lanie J.A."/>
            <person name="Ng W.-L."/>
            <person name="Kazmierczak K.M."/>
            <person name="Andrzejewski T.M."/>
            <person name="Davidsen T.M."/>
            <person name="Wayne K.J."/>
            <person name="Tettelin H."/>
            <person name="Glass J.I."/>
            <person name="Rusch D."/>
            <person name="Podicherti R."/>
            <person name="Tsui H.-C.T."/>
            <person name="Winkler M.E."/>
        </authorList>
    </citation>
    <scope>NUCLEOTIDE SEQUENCE</scope>
</reference>
<proteinExistence type="predicted"/>
<gene>
    <name evidence="1" type="ORF">METZ01_LOCUS343838</name>
</gene>
<evidence type="ECO:0000313" key="1">
    <source>
        <dbReference type="EMBL" id="SVC90984.1"/>
    </source>
</evidence>
<dbReference type="AlphaFoldDB" id="A0A382QZQ9"/>
<dbReference type="InterPro" id="IPR015943">
    <property type="entry name" value="WD40/YVTN_repeat-like_dom_sf"/>
</dbReference>
<accession>A0A382QZQ9</accession>
<dbReference type="SUPFAM" id="SSF63829">
    <property type="entry name" value="Calcium-dependent phosphotriesterase"/>
    <property type="match status" value="1"/>
</dbReference>
<dbReference type="Gene3D" id="2.130.10.10">
    <property type="entry name" value="YVTN repeat-like/Quinoprotein amine dehydrogenase"/>
    <property type="match status" value="1"/>
</dbReference>
<feature type="non-terminal residue" evidence="1">
    <location>
        <position position="287"/>
    </location>
</feature>
<evidence type="ECO:0008006" key="2">
    <source>
        <dbReference type="Google" id="ProtNLM"/>
    </source>
</evidence>